<gene>
    <name evidence="1" type="ORF">CR513_19626</name>
</gene>
<reference evidence="1" key="1">
    <citation type="submission" date="2018-05" db="EMBL/GenBank/DDBJ databases">
        <title>Draft genome of Mucuna pruriens seed.</title>
        <authorList>
            <person name="Nnadi N.E."/>
            <person name="Vos R."/>
            <person name="Hasami M.H."/>
            <person name="Devisetty U.K."/>
            <person name="Aguiy J.C."/>
        </authorList>
    </citation>
    <scope>NUCLEOTIDE SEQUENCE [LARGE SCALE GENOMIC DNA]</scope>
    <source>
        <strain evidence="1">JCA_2017</strain>
    </source>
</reference>
<dbReference type="AlphaFoldDB" id="A0A371H478"/>
<name>A0A371H478_MUCPR</name>
<dbReference type="PANTHER" id="PTHR45835:SF99">
    <property type="entry name" value="CHROMO DOMAIN-CONTAINING PROTEIN-RELATED"/>
    <property type="match status" value="1"/>
</dbReference>
<comment type="caution">
    <text evidence="1">The sequence shown here is derived from an EMBL/GenBank/DDBJ whole genome shotgun (WGS) entry which is preliminary data.</text>
</comment>
<proteinExistence type="predicted"/>
<dbReference type="EMBL" id="QJKJ01003617">
    <property type="protein sequence ID" value="RDX97589.1"/>
    <property type="molecule type" value="Genomic_DNA"/>
</dbReference>
<protein>
    <submittedName>
        <fullName evidence="1">Uncharacterized protein</fullName>
    </submittedName>
</protein>
<sequence length="90" mass="10432">MDSIWVLVVWLTKSTHFIPFNVRYSLEKLTGLYISEISSPITIVTILGMIPYETLYEQRCRTPLCWFELGESLVLGPEVVQQTIEKIKLI</sequence>
<dbReference type="PANTHER" id="PTHR45835">
    <property type="entry name" value="YALI0A06105P"/>
    <property type="match status" value="1"/>
</dbReference>
<keyword evidence="2" id="KW-1185">Reference proteome</keyword>
<evidence type="ECO:0000313" key="2">
    <source>
        <dbReference type="Proteomes" id="UP000257109"/>
    </source>
</evidence>
<dbReference type="Proteomes" id="UP000257109">
    <property type="component" value="Unassembled WGS sequence"/>
</dbReference>
<organism evidence="1 2">
    <name type="scientific">Mucuna pruriens</name>
    <name type="common">Velvet bean</name>
    <name type="synonym">Dolichos pruriens</name>
    <dbReference type="NCBI Taxonomy" id="157652"/>
    <lineage>
        <taxon>Eukaryota</taxon>
        <taxon>Viridiplantae</taxon>
        <taxon>Streptophyta</taxon>
        <taxon>Embryophyta</taxon>
        <taxon>Tracheophyta</taxon>
        <taxon>Spermatophyta</taxon>
        <taxon>Magnoliopsida</taxon>
        <taxon>eudicotyledons</taxon>
        <taxon>Gunneridae</taxon>
        <taxon>Pentapetalae</taxon>
        <taxon>rosids</taxon>
        <taxon>fabids</taxon>
        <taxon>Fabales</taxon>
        <taxon>Fabaceae</taxon>
        <taxon>Papilionoideae</taxon>
        <taxon>50 kb inversion clade</taxon>
        <taxon>NPAAA clade</taxon>
        <taxon>indigoferoid/millettioid clade</taxon>
        <taxon>Phaseoleae</taxon>
        <taxon>Mucuna</taxon>
    </lineage>
</organism>
<feature type="non-terminal residue" evidence="1">
    <location>
        <position position="1"/>
    </location>
</feature>
<dbReference type="OrthoDB" id="1721106at2759"/>
<evidence type="ECO:0000313" key="1">
    <source>
        <dbReference type="EMBL" id="RDX97589.1"/>
    </source>
</evidence>
<accession>A0A371H478</accession>